<keyword evidence="4" id="KW-1185">Reference proteome</keyword>
<dbReference type="SUPFAM" id="SSF109604">
    <property type="entry name" value="HD-domain/PDEase-like"/>
    <property type="match status" value="1"/>
</dbReference>
<feature type="region of interest" description="Disordered" evidence="1">
    <location>
        <begin position="62"/>
        <end position="88"/>
    </location>
</feature>
<feature type="compositionally biased region" description="Basic and acidic residues" evidence="1">
    <location>
        <begin position="63"/>
        <end position="78"/>
    </location>
</feature>
<dbReference type="RefSeq" id="WP_346052662.1">
    <property type="nucleotide sequence ID" value="NZ_JAYGII010000032.1"/>
</dbReference>
<dbReference type="CDD" id="cd00077">
    <property type="entry name" value="HDc"/>
    <property type="match status" value="1"/>
</dbReference>
<protein>
    <submittedName>
        <fullName evidence="3">HD-GYP domain-containing protein</fullName>
    </submittedName>
</protein>
<dbReference type="AlphaFoldDB" id="A0AAP6JHN7"/>
<dbReference type="Pfam" id="PF11871">
    <property type="entry name" value="DUF3391"/>
    <property type="match status" value="1"/>
</dbReference>
<dbReference type="Pfam" id="PF13487">
    <property type="entry name" value="HD_5"/>
    <property type="match status" value="1"/>
</dbReference>
<dbReference type="InterPro" id="IPR021812">
    <property type="entry name" value="DUF3391"/>
</dbReference>
<dbReference type="GO" id="GO:0008081">
    <property type="term" value="F:phosphoric diester hydrolase activity"/>
    <property type="evidence" value="ECO:0007669"/>
    <property type="project" value="UniProtKB-ARBA"/>
</dbReference>
<comment type="caution">
    <text evidence="3">The sequence shown here is derived from an EMBL/GenBank/DDBJ whole genome shotgun (WGS) entry which is preliminary data.</text>
</comment>
<proteinExistence type="predicted"/>
<organism evidence="3 4">
    <name type="scientific">Natronospira elongata</name>
    <dbReference type="NCBI Taxonomy" id="3110268"/>
    <lineage>
        <taxon>Bacteria</taxon>
        <taxon>Pseudomonadati</taxon>
        <taxon>Pseudomonadota</taxon>
        <taxon>Gammaproteobacteria</taxon>
        <taxon>Natronospirales</taxon>
        <taxon>Natronospiraceae</taxon>
        <taxon>Natronospira</taxon>
    </lineage>
</organism>
<name>A0AAP6JHN7_9GAMM</name>
<dbReference type="EMBL" id="JAYGII010000032">
    <property type="protein sequence ID" value="MEA5446434.1"/>
    <property type="molecule type" value="Genomic_DNA"/>
</dbReference>
<dbReference type="PANTHER" id="PTHR43155">
    <property type="entry name" value="CYCLIC DI-GMP PHOSPHODIESTERASE PA4108-RELATED"/>
    <property type="match status" value="1"/>
</dbReference>
<evidence type="ECO:0000313" key="3">
    <source>
        <dbReference type="EMBL" id="MEA5446434.1"/>
    </source>
</evidence>
<evidence type="ECO:0000256" key="1">
    <source>
        <dbReference type="SAM" id="MobiDB-lite"/>
    </source>
</evidence>
<dbReference type="PROSITE" id="PS51832">
    <property type="entry name" value="HD_GYP"/>
    <property type="match status" value="1"/>
</dbReference>
<dbReference type="SMART" id="SM00471">
    <property type="entry name" value="HDc"/>
    <property type="match status" value="1"/>
</dbReference>
<accession>A0AAP6JHN7</accession>
<dbReference type="InterPro" id="IPR037522">
    <property type="entry name" value="HD_GYP_dom"/>
</dbReference>
<dbReference type="InterPro" id="IPR003607">
    <property type="entry name" value="HD/PDEase_dom"/>
</dbReference>
<feature type="domain" description="HD-GYP" evidence="2">
    <location>
        <begin position="142"/>
        <end position="338"/>
    </location>
</feature>
<gene>
    <name evidence="3" type="ORF">VCB98_11445</name>
</gene>
<sequence length="424" mass="47832">MPTKPVDVQDLKLGMYVAKLDRPWTNSPFLFQGFRIENEDELGQLRQHCRYVYIDPELGYDGPRFERNKPKPSGKTEPRVATGSKTGEELLPREPELRQAIPQVYQYRRQAIGFLDNVLKQVRADQSVNTGAAGHVVEGLLRSVQLNLNASMWLNNLKRRHEHSATHCTNVAVVALAFAHHLGYTGQKLIDVGIGALLHDIGLMRLPTELLDKPEKLSAEEEREMREHPESGSRLIARRDEVSSTVLNIIRYHHERVDGSGYPDGLSGKQVPEEAMIVALADIYDAMTTERPYKTPASPHGSMNIIRQLADSHFPPSLVQAFMSCIGIYPIGTVVQLNNGVVALVVGHTRRTRLRPEIMLLKHRDGQVFRTQPLLDLDKIGSDRNPEQWQILRVVNPKDFGVDVARATEIYVDRLYAKAVERPS</sequence>
<dbReference type="Gene3D" id="1.10.3210.10">
    <property type="entry name" value="Hypothetical protein af1432"/>
    <property type="match status" value="1"/>
</dbReference>
<dbReference type="PANTHER" id="PTHR43155:SF2">
    <property type="entry name" value="CYCLIC DI-GMP PHOSPHODIESTERASE PA4108"/>
    <property type="match status" value="1"/>
</dbReference>
<dbReference type="NCBIfam" id="TIGR00277">
    <property type="entry name" value="HDIG"/>
    <property type="match status" value="1"/>
</dbReference>
<reference evidence="3 4" key="1">
    <citation type="submission" date="2023-12" db="EMBL/GenBank/DDBJ databases">
        <title>Whole-genome sequencing of halo(alkali)philic microorganisms from hypersaline lakes.</title>
        <authorList>
            <person name="Sorokin D.Y."/>
            <person name="Merkel A.Y."/>
            <person name="Messina E."/>
            <person name="Yakimov M."/>
        </authorList>
    </citation>
    <scope>NUCLEOTIDE SEQUENCE [LARGE SCALE GENOMIC DNA]</scope>
    <source>
        <strain evidence="3 4">AB-CW1</strain>
    </source>
</reference>
<evidence type="ECO:0000313" key="4">
    <source>
        <dbReference type="Proteomes" id="UP001302316"/>
    </source>
</evidence>
<dbReference type="InterPro" id="IPR006675">
    <property type="entry name" value="HDIG_dom"/>
</dbReference>
<evidence type="ECO:0000259" key="2">
    <source>
        <dbReference type="PROSITE" id="PS51832"/>
    </source>
</evidence>
<dbReference type="Proteomes" id="UP001302316">
    <property type="component" value="Unassembled WGS sequence"/>
</dbReference>